<dbReference type="InterPro" id="IPR015422">
    <property type="entry name" value="PyrdxlP-dep_Trfase_small"/>
</dbReference>
<feature type="binding site" evidence="4">
    <location>
        <position position="333"/>
    </location>
    <ligand>
        <name>substrate</name>
    </ligand>
</feature>
<evidence type="ECO:0000256" key="3">
    <source>
        <dbReference type="ARBA" id="ARBA00022898"/>
    </source>
</evidence>
<gene>
    <name evidence="7" type="ORF">TICRE_10300</name>
</gene>
<evidence type="ECO:0000256" key="2">
    <source>
        <dbReference type="ARBA" id="ARBA00009236"/>
    </source>
</evidence>
<keyword evidence="3 5" id="KW-0663">Pyridoxal phosphate</keyword>
<keyword evidence="7" id="KW-0032">Aminotransferase</keyword>
<evidence type="ECO:0000313" key="7">
    <source>
        <dbReference type="EMBL" id="OLS02973.1"/>
    </source>
</evidence>
<dbReference type="InterPro" id="IPR000192">
    <property type="entry name" value="Aminotrans_V_dom"/>
</dbReference>
<dbReference type="EMBL" id="LTDM01000013">
    <property type="protein sequence ID" value="OLS02973.1"/>
    <property type="molecule type" value="Genomic_DNA"/>
</dbReference>
<dbReference type="PANTHER" id="PTHR21152">
    <property type="entry name" value="AMINOTRANSFERASE CLASS V"/>
    <property type="match status" value="1"/>
</dbReference>
<keyword evidence="7" id="KW-0670">Pyruvate</keyword>
<evidence type="ECO:0000313" key="8">
    <source>
        <dbReference type="Proteomes" id="UP000186112"/>
    </source>
</evidence>
<dbReference type="InterPro" id="IPR024169">
    <property type="entry name" value="SP_NH2Trfase/AEP_transaminase"/>
</dbReference>
<accession>A0A1U7M6M3</accession>
<dbReference type="AlphaFoldDB" id="A0A1U7M6M3"/>
<dbReference type="RefSeq" id="WP_075725837.1">
    <property type="nucleotide sequence ID" value="NZ_LTDM01000013.1"/>
</dbReference>
<dbReference type="InterPro" id="IPR015424">
    <property type="entry name" value="PyrdxlP-dep_Trfase"/>
</dbReference>
<organism evidence="7 8">
    <name type="scientific">Tissierella creatinophila DSM 6911</name>
    <dbReference type="NCBI Taxonomy" id="1123403"/>
    <lineage>
        <taxon>Bacteria</taxon>
        <taxon>Bacillati</taxon>
        <taxon>Bacillota</taxon>
        <taxon>Tissierellia</taxon>
        <taxon>Tissierellales</taxon>
        <taxon>Tissierellaceae</taxon>
        <taxon>Tissierella</taxon>
    </lineage>
</organism>
<feature type="modified residue" description="N6-(pyridoxal phosphate)lysine" evidence="5">
    <location>
        <position position="188"/>
    </location>
</feature>
<dbReference type="PANTHER" id="PTHR21152:SF40">
    <property type="entry name" value="ALANINE--GLYOXYLATE AMINOTRANSFERASE"/>
    <property type="match status" value="1"/>
</dbReference>
<evidence type="ECO:0000256" key="5">
    <source>
        <dbReference type="PIRSR" id="PIRSR000524-50"/>
    </source>
</evidence>
<dbReference type="GO" id="GO:0004760">
    <property type="term" value="F:L-serine-pyruvate transaminase activity"/>
    <property type="evidence" value="ECO:0007669"/>
    <property type="project" value="UniProtKB-EC"/>
</dbReference>
<dbReference type="Gene3D" id="3.90.1150.10">
    <property type="entry name" value="Aspartate Aminotransferase, domain 1"/>
    <property type="match status" value="1"/>
</dbReference>
<evidence type="ECO:0000256" key="4">
    <source>
        <dbReference type="PIRSR" id="PIRSR000524-1"/>
    </source>
</evidence>
<dbReference type="GO" id="GO:0019265">
    <property type="term" value="P:glycine biosynthetic process, by transamination of glyoxylate"/>
    <property type="evidence" value="ECO:0007669"/>
    <property type="project" value="TreeGrafter"/>
</dbReference>
<keyword evidence="8" id="KW-1185">Reference proteome</keyword>
<feature type="domain" description="Aminotransferase class V" evidence="6">
    <location>
        <begin position="25"/>
        <end position="323"/>
    </location>
</feature>
<dbReference type="PIRSF" id="PIRSF000524">
    <property type="entry name" value="SPT"/>
    <property type="match status" value="1"/>
</dbReference>
<comment type="caution">
    <text evidence="7">The sequence shown here is derived from an EMBL/GenBank/DDBJ whole genome shotgun (WGS) entry which is preliminary data.</text>
</comment>
<evidence type="ECO:0000259" key="6">
    <source>
        <dbReference type="Pfam" id="PF00266"/>
    </source>
</evidence>
<dbReference type="GO" id="GO:0008453">
    <property type="term" value="F:alanine-glyoxylate transaminase activity"/>
    <property type="evidence" value="ECO:0007669"/>
    <property type="project" value="TreeGrafter"/>
</dbReference>
<dbReference type="Proteomes" id="UP000186112">
    <property type="component" value="Unassembled WGS sequence"/>
</dbReference>
<dbReference type="Gene3D" id="3.40.640.10">
    <property type="entry name" value="Type I PLP-dependent aspartate aminotransferase-like (Major domain)"/>
    <property type="match status" value="1"/>
</dbReference>
<protein>
    <submittedName>
        <fullName evidence="7">Serine-pyruvate aminotransferase</fullName>
        <ecNumber evidence="7">2.6.1.51</ecNumber>
    </submittedName>
</protein>
<dbReference type="EC" id="2.6.1.51" evidence="7"/>
<name>A0A1U7M6M3_TISCR</name>
<dbReference type="Pfam" id="PF00266">
    <property type="entry name" value="Aminotran_5"/>
    <property type="match status" value="1"/>
</dbReference>
<dbReference type="InterPro" id="IPR015421">
    <property type="entry name" value="PyrdxlP-dep_Trfase_major"/>
</dbReference>
<reference evidence="7 8" key="1">
    <citation type="submission" date="2016-02" db="EMBL/GenBank/DDBJ databases">
        <title>Genome sequence of Tissierella creatinophila DSM 6911.</title>
        <authorList>
            <person name="Poehlein A."/>
            <person name="Daniel R."/>
        </authorList>
    </citation>
    <scope>NUCLEOTIDE SEQUENCE [LARGE SCALE GENOMIC DNA]</scope>
    <source>
        <strain evidence="7 8">DSM 6911</strain>
    </source>
</reference>
<proteinExistence type="inferred from homology"/>
<sequence>MHKKLFIPGPIDVKEDVLQKLATPQIGHRTKDASNLQQSIEEKMAKVFYTKNTILLSTSSGSGLMEGAIRSCTAKRAAVFSVGSFGDRWFKMAKSNGVPADKITSDPGFPTTVEMVDEALSTGKYDVMTITQNETSTGLMNSLADISKLLKSKYPDILLLVDSVSSMGGTKIETDNWGIDVNITSTQKCLGLPAGLSICSVSDRAIEAAKKVENRGTYFDLVELYNFVHNKNHQYPSTPSLPHMFALDYQLDKILEEGLENRFARHIEMAEYVRNWAREYFDLFVQDPKYLSNTLTTIKNTRGINVSDLNKKLGERGYMISNGYGDLKELTFRISHMGDYTLDDVKGLLENINDILGN</sequence>
<dbReference type="OrthoDB" id="389074at2"/>
<keyword evidence="7" id="KW-0808">Transferase</keyword>
<comment type="cofactor">
    <cofactor evidence="1 5">
        <name>pyridoxal 5'-phosphate</name>
        <dbReference type="ChEBI" id="CHEBI:597326"/>
    </cofactor>
</comment>
<dbReference type="SUPFAM" id="SSF53383">
    <property type="entry name" value="PLP-dependent transferases"/>
    <property type="match status" value="1"/>
</dbReference>
<comment type="similarity">
    <text evidence="2">Belongs to the class-V pyridoxal-phosphate-dependent aminotransferase family.</text>
</comment>
<evidence type="ECO:0000256" key="1">
    <source>
        <dbReference type="ARBA" id="ARBA00001933"/>
    </source>
</evidence>